<evidence type="ECO:0000256" key="1">
    <source>
        <dbReference type="SAM" id="Phobius"/>
    </source>
</evidence>
<keyword evidence="1" id="KW-1133">Transmembrane helix</keyword>
<dbReference type="RefSeq" id="WP_119409958.1">
    <property type="nucleotide sequence ID" value="NZ_CP032869.1"/>
</dbReference>
<evidence type="ECO:0000313" key="2">
    <source>
        <dbReference type="EMBL" id="AYL96361.1"/>
    </source>
</evidence>
<dbReference type="AlphaFoldDB" id="A0A494VQU2"/>
<dbReference type="OrthoDB" id="9809977at2"/>
<keyword evidence="3" id="KW-1185">Reference proteome</keyword>
<gene>
    <name evidence="2" type="ORF">HYN43_014120</name>
</gene>
<protein>
    <recommendedName>
        <fullName evidence="4">Integral membrane protein</fullName>
    </recommendedName>
</protein>
<keyword evidence="1" id="KW-0812">Transmembrane</keyword>
<dbReference type="Proteomes" id="UP000270046">
    <property type="component" value="Chromosome"/>
</dbReference>
<accession>A0A494VQU2</accession>
<reference evidence="2 3" key="1">
    <citation type="submission" date="2018-10" db="EMBL/GenBank/DDBJ databases">
        <title>Genome sequencing of Mucilaginibacter sp. HYN0043.</title>
        <authorList>
            <person name="Kim M."/>
            <person name="Yi H."/>
        </authorList>
    </citation>
    <scope>NUCLEOTIDE SEQUENCE [LARGE SCALE GENOMIC DNA]</scope>
    <source>
        <strain evidence="2 3">HYN0043</strain>
    </source>
</reference>
<feature type="transmembrane region" description="Helical" evidence="1">
    <location>
        <begin position="21"/>
        <end position="42"/>
    </location>
</feature>
<sequence>MSKQELNNITFRLKPLLLSSTVIVIWFALILQIAISVPAYLARGRSLSGILVQLFSYFTILSNLLAAISLSTLVLMPRSKWAGYFSRSHVFSGVLLYMIIVGVTYNLVLRGLWHPQGWFRLADELLHSVNPLLIIICWLLYAPKTLLKYTQALNWLWFPFLYSVYIFVRGALCHLYPYPFLDIDKLGAYQVFINAVFMLVAFLVIGLILVWLNRLLLRS</sequence>
<dbReference type="InterPro" id="IPR049713">
    <property type="entry name" value="Pr6Pr-like"/>
</dbReference>
<dbReference type="EMBL" id="CP032869">
    <property type="protein sequence ID" value="AYL96361.1"/>
    <property type="molecule type" value="Genomic_DNA"/>
</dbReference>
<feature type="transmembrane region" description="Helical" evidence="1">
    <location>
        <begin position="54"/>
        <end position="76"/>
    </location>
</feature>
<feature type="transmembrane region" description="Helical" evidence="1">
    <location>
        <begin position="189"/>
        <end position="212"/>
    </location>
</feature>
<evidence type="ECO:0000313" key="3">
    <source>
        <dbReference type="Proteomes" id="UP000270046"/>
    </source>
</evidence>
<feature type="transmembrane region" description="Helical" evidence="1">
    <location>
        <begin position="155"/>
        <end position="177"/>
    </location>
</feature>
<name>A0A494VQU2_9SPHI</name>
<dbReference type="NCBIfam" id="NF038065">
    <property type="entry name" value="Pr6Pr"/>
    <property type="match status" value="1"/>
</dbReference>
<keyword evidence="1" id="KW-0472">Membrane</keyword>
<dbReference type="KEGG" id="muh:HYN43_014120"/>
<proteinExistence type="predicted"/>
<organism evidence="2 3">
    <name type="scientific">Mucilaginibacter celer</name>
    <dbReference type="NCBI Taxonomy" id="2305508"/>
    <lineage>
        <taxon>Bacteria</taxon>
        <taxon>Pseudomonadati</taxon>
        <taxon>Bacteroidota</taxon>
        <taxon>Sphingobacteriia</taxon>
        <taxon>Sphingobacteriales</taxon>
        <taxon>Sphingobacteriaceae</taxon>
        <taxon>Mucilaginibacter</taxon>
    </lineage>
</organism>
<evidence type="ECO:0008006" key="4">
    <source>
        <dbReference type="Google" id="ProtNLM"/>
    </source>
</evidence>
<feature type="transmembrane region" description="Helical" evidence="1">
    <location>
        <begin position="88"/>
        <end position="113"/>
    </location>
</feature>
<feature type="transmembrane region" description="Helical" evidence="1">
    <location>
        <begin position="125"/>
        <end position="143"/>
    </location>
</feature>